<dbReference type="Gene3D" id="3.40.190.10">
    <property type="entry name" value="Periplasmic binding protein-like II"/>
    <property type="match status" value="2"/>
</dbReference>
<evidence type="ECO:0000256" key="1">
    <source>
        <dbReference type="ARBA" id="ARBA00009437"/>
    </source>
</evidence>
<organism evidence="3 4">
    <name type="scientific">Pseudaminobacter soli</name>
    <name type="common">ex Zhang et al. 2022</name>
    <dbReference type="NCBI Taxonomy" id="2831468"/>
    <lineage>
        <taxon>Bacteria</taxon>
        <taxon>Pseudomonadati</taxon>
        <taxon>Pseudomonadota</taxon>
        <taxon>Alphaproteobacteria</taxon>
        <taxon>Hyphomicrobiales</taxon>
        <taxon>Phyllobacteriaceae</taxon>
        <taxon>Pseudaminobacter</taxon>
    </lineage>
</organism>
<sequence>MPCDAPVTIATLLVSAFMMLSLSFRSSEADESKMPFRGAEIISTILTWNNLNGPARLDAALHPGGGPAKLHAGRATVCLRSITTGALRPFEFLLDRDLVRVEVASPLSVTGTEICQDAVLTGLGLAQMPVFHIERDLAEGRLVRILANFALPVAPVSVLYPRNRQLSPCVRLFIDWILEKFTATGAEPGTIAT</sequence>
<name>A0A942IBN3_9HYPH</name>
<accession>A0A942IBN3</accession>
<dbReference type="Proteomes" id="UP000680348">
    <property type="component" value="Unassembled WGS sequence"/>
</dbReference>
<reference evidence="3" key="1">
    <citation type="submission" date="2021-04" db="EMBL/GenBank/DDBJ databases">
        <title>Pseudaminobacter soli sp. nov., isolated from paddy soil contaminated by heavy metals.</title>
        <authorList>
            <person name="Zhang K."/>
        </authorList>
    </citation>
    <scope>NUCLEOTIDE SEQUENCE</scope>
    <source>
        <strain evidence="3">19-2017</strain>
    </source>
</reference>
<dbReference type="SUPFAM" id="SSF53850">
    <property type="entry name" value="Periplasmic binding protein-like II"/>
    <property type="match status" value="1"/>
</dbReference>
<protein>
    <recommendedName>
        <fullName evidence="2">LysR substrate-binding domain-containing protein</fullName>
    </recommendedName>
</protein>
<evidence type="ECO:0000313" key="3">
    <source>
        <dbReference type="EMBL" id="MBS3651786.1"/>
    </source>
</evidence>
<proteinExistence type="inferred from homology"/>
<evidence type="ECO:0000259" key="2">
    <source>
        <dbReference type="Pfam" id="PF03466"/>
    </source>
</evidence>
<comment type="caution">
    <text evidence="3">The sequence shown here is derived from an EMBL/GenBank/DDBJ whole genome shotgun (WGS) entry which is preliminary data.</text>
</comment>
<dbReference type="PANTHER" id="PTHR30537:SF5">
    <property type="entry name" value="HTH-TYPE TRANSCRIPTIONAL ACTIVATOR TTDR-RELATED"/>
    <property type="match status" value="1"/>
</dbReference>
<dbReference type="EMBL" id="JAGWCR010000016">
    <property type="protein sequence ID" value="MBS3651786.1"/>
    <property type="molecule type" value="Genomic_DNA"/>
</dbReference>
<feature type="domain" description="LysR substrate-binding" evidence="2">
    <location>
        <begin position="100"/>
        <end position="181"/>
    </location>
</feature>
<dbReference type="PANTHER" id="PTHR30537">
    <property type="entry name" value="HTH-TYPE TRANSCRIPTIONAL REGULATOR"/>
    <property type="match status" value="1"/>
</dbReference>
<comment type="similarity">
    <text evidence="1">Belongs to the LysR transcriptional regulatory family.</text>
</comment>
<keyword evidence="4" id="KW-1185">Reference proteome</keyword>
<dbReference type="InterPro" id="IPR058163">
    <property type="entry name" value="LysR-type_TF_proteobact-type"/>
</dbReference>
<dbReference type="Pfam" id="PF03466">
    <property type="entry name" value="LysR_substrate"/>
    <property type="match status" value="1"/>
</dbReference>
<gene>
    <name evidence="3" type="ORF">KEU06_24535</name>
</gene>
<dbReference type="InterPro" id="IPR005119">
    <property type="entry name" value="LysR_subst-bd"/>
</dbReference>
<dbReference type="AlphaFoldDB" id="A0A942IBN3"/>
<evidence type="ECO:0000313" key="4">
    <source>
        <dbReference type="Proteomes" id="UP000680348"/>
    </source>
</evidence>